<dbReference type="CDD" id="cd00090">
    <property type="entry name" value="HTH_ARSR"/>
    <property type="match status" value="1"/>
</dbReference>
<proteinExistence type="predicted"/>
<name>A0A5C5VTR0_9BACT</name>
<keyword evidence="7" id="KW-1185">Reference proteome</keyword>
<dbReference type="AlphaFoldDB" id="A0A5C5VTR0"/>
<evidence type="ECO:0000256" key="1">
    <source>
        <dbReference type="ARBA" id="ARBA00023015"/>
    </source>
</evidence>
<reference evidence="6 7" key="1">
    <citation type="submission" date="2019-02" db="EMBL/GenBank/DDBJ databases">
        <title>Deep-cultivation of Planctomycetes and their phenomic and genomic characterization uncovers novel biology.</title>
        <authorList>
            <person name="Wiegand S."/>
            <person name="Jogler M."/>
            <person name="Boedeker C."/>
            <person name="Pinto D."/>
            <person name="Vollmers J."/>
            <person name="Rivas-Marin E."/>
            <person name="Kohn T."/>
            <person name="Peeters S.H."/>
            <person name="Heuer A."/>
            <person name="Rast P."/>
            <person name="Oberbeckmann S."/>
            <person name="Bunk B."/>
            <person name="Jeske O."/>
            <person name="Meyerdierks A."/>
            <person name="Storesund J.E."/>
            <person name="Kallscheuer N."/>
            <person name="Luecker S."/>
            <person name="Lage O.M."/>
            <person name="Pohl T."/>
            <person name="Merkel B.J."/>
            <person name="Hornburger P."/>
            <person name="Mueller R.-W."/>
            <person name="Bruemmer F."/>
            <person name="Labrenz M."/>
            <person name="Spormann A.M."/>
            <person name="Op Den Camp H."/>
            <person name="Overmann J."/>
            <person name="Amann R."/>
            <person name="Jetten M.S.M."/>
            <person name="Mascher T."/>
            <person name="Medema M.H."/>
            <person name="Devos D.P."/>
            <person name="Kaster A.-K."/>
            <person name="Ovreas L."/>
            <person name="Rohde M."/>
            <person name="Galperin M.Y."/>
            <person name="Jogler C."/>
        </authorList>
    </citation>
    <scope>NUCLEOTIDE SEQUENCE [LARGE SCALE GENOMIC DNA]</scope>
    <source>
        <strain evidence="6 7">Pla111</strain>
    </source>
</reference>
<accession>A0A5C5VTR0</accession>
<feature type="domain" description="HTH gntR-type" evidence="5">
    <location>
        <begin position="87"/>
        <end position="122"/>
    </location>
</feature>
<dbReference type="InterPro" id="IPR011991">
    <property type="entry name" value="ArsR-like_HTH"/>
</dbReference>
<evidence type="ECO:0000313" key="6">
    <source>
        <dbReference type="EMBL" id="TWT41527.1"/>
    </source>
</evidence>
<gene>
    <name evidence="6" type="ORF">Pla111_29030</name>
</gene>
<dbReference type="SUPFAM" id="SSF46785">
    <property type="entry name" value="Winged helix' DNA-binding domain"/>
    <property type="match status" value="1"/>
</dbReference>
<feature type="region of interest" description="Disordered" evidence="4">
    <location>
        <begin position="123"/>
        <end position="149"/>
    </location>
</feature>
<organism evidence="6 7">
    <name type="scientific">Botrimarina hoheduenensis</name>
    <dbReference type="NCBI Taxonomy" id="2528000"/>
    <lineage>
        <taxon>Bacteria</taxon>
        <taxon>Pseudomonadati</taxon>
        <taxon>Planctomycetota</taxon>
        <taxon>Planctomycetia</taxon>
        <taxon>Pirellulales</taxon>
        <taxon>Lacipirellulaceae</taxon>
        <taxon>Botrimarina</taxon>
    </lineage>
</organism>
<dbReference type="RefSeq" id="WP_146575117.1">
    <property type="nucleotide sequence ID" value="NZ_SJPH01000008.1"/>
</dbReference>
<evidence type="ECO:0000313" key="7">
    <source>
        <dbReference type="Proteomes" id="UP000318995"/>
    </source>
</evidence>
<keyword evidence="2" id="KW-0238">DNA-binding</keyword>
<dbReference type="Gene3D" id="1.10.10.10">
    <property type="entry name" value="Winged helix-like DNA-binding domain superfamily/Winged helix DNA-binding domain"/>
    <property type="match status" value="1"/>
</dbReference>
<evidence type="ECO:0000256" key="2">
    <source>
        <dbReference type="ARBA" id="ARBA00023125"/>
    </source>
</evidence>
<feature type="region of interest" description="Disordered" evidence="4">
    <location>
        <begin position="1"/>
        <end position="29"/>
    </location>
</feature>
<dbReference type="Pfam" id="PF00392">
    <property type="entry name" value="GntR"/>
    <property type="match status" value="1"/>
</dbReference>
<evidence type="ECO:0000256" key="3">
    <source>
        <dbReference type="ARBA" id="ARBA00023163"/>
    </source>
</evidence>
<evidence type="ECO:0000256" key="4">
    <source>
        <dbReference type="SAM" id="MobiDB-lite"/>
    </source>
</evidence>
<dbReference type="InterPro" id="IPR000524">
    <property type="entry name" value="Tscrpt_reg_HTH_GntR"/>
</dbReference>
<dbReference type="OrthoDB" id="288927at2"/>
<dbReference type="InterPro" id="IPR036388">
    <property type="entry name" value="WH-like_DNA-bd_sf"/>
</dbReference>
<evidence type="ECO:0000259" key="5">
    <source>
        <dbReference type="Pfam" id="PF00392"/>
    </source>
</evidence>
<dbReference type="GO" id="GO:0003700">
    <property type="term" value="F:DNA-binding transcription factor activity"/>
    <property type="evidence" value="ECO:0007669"/>
    <property type="project" value="InterPro"/>
</dbReference>
<keyword evidence="3" id="KW-0804">Transcription</keyword>
<dbReference type="EMBL" id="SJPH01000008">
    <property type="protein sequence ID" value="TWT41527.1"/>
    <property type="molecule type" value="Genomic_DNA"/>
</dbReference>
<dbReference type="GO" id="GO:0003677">
    <property type="term" value="F:DNA binding"/>
    <property type="evidence" value="ECO:0007669"/>
    <property type="project" value="UniProtKB-KW"/>
</dbReference>
<sequence length="149" mass="16470">MNDRQPPRGCDVLPPMTPPTPRPQSQCSDLPRNAAQSVAKKKAAGRFATLNRFVDTGARLVDTTAQACWWVLYRETKPDGLATVSHQRVAECVGVNRKTVTRALRRLESARLLTVVRQGGWRRGPSTYRLHATPKRPKPTSGPSTTSEP</sequence>
<dbReference type="Proteomes" id="UP000318995">
    <property type="component" value="Unassembled WGS sequence"/>
</dbReference>
<protein>
    <submittedName>
        <fullName evidence="6">Bacterial regulatory protein, gntR family</fullName>
    </submittedName>
</protein>
<dbReference type="InterPro" id="IPR036390">
    <property type="entry name" value="WH_DNA-bd_sf"/>
</dbReference>
<comment type="caution">
    <text evidence="6">The sequence shown here is derived from an EMBL/GenBank/DDBJ whole genome shotgun (WGS) entry which is preliminary data.</text>
</comment>
<keyword evidence="1" id="KW-0805">Transcription regulation</keyword>